<reference evidence="2 3" key="1">
    <citation type="submission" date="2023-08" db="EMBL/GenBank/DDBJ databases">
        <authorList>
            <person name="Folkvardsen B D."/>
            <person name="Norman A."/>
        </authorList>
    </citation>
    <scope>NUCLEOTIDE SEQUENCE [LARGE SCALE GENOMIC DNA]</scope>
    <source>
        <strain evidence="2 3">Mu0050</strain>
    </source>
</reference>
<accession>A0ABN9P205</accession>
<evidence type="ECO:0000313" key="2">
    <source>
        <dbReference type="EMBL" id="CAJ1580370.1"/>
    </source>
</evidence>
<name>A0ABN9P205_9MYCO</name>
<protein>
    <submittedName>
        <fullName evidence="2">ArsR family transcriptional regulator</fullName>
    </submittedName>
</protein>
<dbReference type="SUPFAM" id="SSF46785">
    <property type="entry name" value="Winged helix' DNA-binding domain"/>
    <property type="match status" value="1"/>
</dbReference>
<dbReference type="EMBL" id="OY726395">
    <property type="protein sequence ID" value="CAJ1580370.1"/>
    <property type="molecule type" value="Genomic_DNA"/>
</dbReference>
<dbReference type="Proteomes" id="UP001190466">
    <property type="component" value="Chromosome"/>
</dbReference>
<dbReference type="InterPro" id="IPR036390">
    <property type="entry name" value="WH_DNA-bd_sf"/>
</dbReference>
<keyword evidence="3" id="KW-1185">Reference proteome</keyword>
<proteinExistence type="predicted"/>
<organism evidence="2 3">
    <name type="scientific">[Mycobacterium] wendilense</name>
    <dbReference type="NCBI Taxonomy" id="3064284"/>
    <lineage>
        <taxon>Bacteria</taxon>
        <taxon>Bacillati</taxon>
        <taxon>Actinomycetota</taxon>
        <taxon>Actinomycetes</taxon>
        <taxon>Mycobacteriales</taxon>
        <taxon>Mycobacteriaceae</taxon>
        <taxon>Mycolicibacter</taxon>
    </lineage>
</organism>
<evidence type="ECO:0000256" key="1">
    <source>
        <dbReference type="SAM" id="MobiDB-lite"/>
    </source>
</evidence>
<gene>
    <name evidence="2" type="ORF">MU0050_001009</name>
</gene>
<dbReference type="Gene3D" id="1.10.10.10">
    <property type="entry name" value="Winged helix-like DNA-binding domain superfamily/Winged helix DNA-binding domain"/>
    <property type="match status" value="1"/>
</dbReference>
<sequence>MHDTTVPDGLAAAMPGGSDRAAGRQRSRVLELVRAATEPVDARQVADALDIHVTTARFHLGTLEAQGAIRRGAGTRAGGAGRPRSTYELAPRLDYADIVALFAAHLGGTVEEREARAVRIGADLARRTRLTRARTAATATDLVLRALDELGFQTRSTVAAFGAITIGICTCPLVEIAVDAPEVVRGIQQGLIQEIIDSNREVLGRGYRVQVRPDAQAGSCAVSLLLEAGPDC</sequence>
<dbReference type="InterPro" id="IPR036388">
    <property type="entry name" value="WH-like_DNA-bd_sf"/>
</dbReference>
<evidence type="ECO:0000313" key="3">
    <source>
        <dbReference type="Proteomes" id="UP001190466"/>
    </source>
</evidence>
<feature type="region of interest" description="Disordered" evidence="1">
    <location>
        <begin position="1"/>
        <end position="25"/>
    </location>
</feature>